<dbReference type="OrthoDB" id="10609482at2759"/>
<comment type="caution">
    <text evidence="1">The sequence shown here is derived from an EMBL/GenBank/DDBJ whole genome shotgun (WGS) entry which is preliminary data.</text>
</comment>
<proteinExistence type="predicted"/>
<evidence type="ECO:0000313" key="2">
    <source>
        <dbReference type="Proteomes" id="UP000187455"/>
    </source>
</evidence>
<name>A0A1R0H325_9FUNG</name>
<sequence length="111" mass="12209">MVVSGSTFDKSFVGNDYVNGNIREKLRLEGASLILHIIRLQLLFSVKGDFQLLGSVTTLVACNSSGWLTESSLRSGNQIADFHNGAMRVKVNLCLLTFLATWDIRFQGGQT</sequence>
<gene>
    <name evidence="1" type="ORF">AYI68_g2322</name>
</gene>
<reference evidence="1 2" key="1">
    <citation type="journal article" date="2016" name="Mol. Biol. Evol.">
        <title>Genome-Wide Survey of Gut Fungi (Harpellales) Reveals the First Horizontally Transferred Ubiquitin Gene from a Mosquito Host.</title>
        <authorList>
            <person name="Wang Y."/>
            <person name="White M.M."/>
            <person name="Kvist S."/>
            <person name="Moncalvo J.M."/>
        </authorList>
    </citation>
    <scope>NUCLEOTIDE SEQUENCE [LARGE SCALE GENOMIC DNA]</scope>
    <source>
        <strain evidence="1 2">ALG-7-W6</strain>
    </source>
</reference>
<dbReference type="AlphaFoldDB" id="A0A1R0H325"/>
<keyword evidence="2" id="KW-1185">Reference proteome</keyword>
<protein>
    <submittedName>
        <fullName evidence="1">Uncharacterized protein</fullName>
    </submittedName>
</protein>
<organism evidence="1 2">
    <name type="scientific">Smittium mucronatum</name>
    <dbReference type="NCBI Taxonomy" id="133383"/>
    <lineage>
        <taxon>Eukaryota</taxon>
        <taxon>Fungi</taxon>
        <taxon>Fungi incertae sedis</taxon>
        <taxon>Zoopagomycota</taxon>
        <taxon>Kickxellomycotina</taxon>
        <taxon>Harpellomycetes</taxon>
        <taxon>Harpellales</taxon>
        <taxon>Legeriomycetaceae</taxon>
        <taxon>Smittium</taxon>
    </lineage>
</organism>
<dbReference type="Proteomes" id="UP000187455">
    <property type="component" value="Unassembled WGS sequence"/>
</dbReference>
<dbReference type="EMBL" id="LSSL01000859">
    <property type="protein sequence ID" value="OLY83537.1"/>
    <property type="molecule type" value="Genomic_DNA"/>
</dbReference>
<evidence type="ECO:0000313" key="1">
    <source>
        <dbReference type="EMBL" id="OLY83537.1"/>
    </source>
</evidence>
<accession>A0A1R0H325</accession>